<dbReference type="GeneID" id="8848812"/>
<dbReference type="AlphaFoldDB" id="D2V925"/>
<evidence type="ECO:0000313" key="2">
    <source>
        <dbReference type="Proteomes" id="UP000006671"/>
    </source>
</evidence>
<dbReference type="RefSeq" id="XP_002679647.1">
    <property type="nucleotide sequence ID" value="XM_002679601.1"/>
</dbReference>
<dbReference type="EMBL" id="GG738857">
    <property type="protein sequence ID" value="EFC46903.1"/>
    <property type="molecule type" value="Genomic_DNA"/>
</dbReference>
<dbReference type="GO" id="GO:0016491">
    <property type="term" value="F:oxidoreductase activity"/>
    <property type="evidence" value="ECO:0007669"/>
    <property type="project" value="InterPro"/>
</dbReference>
<accession>D2V925</accession>
<dbReference type="STRING" id="5762.D2V925"/>
<dbReference type="Gene3D" id="3.40.109.10">
    <property type="entry name" value="NADH Oxidase"/>
    <property type="match status" value="1"/>
</dbReference>
<dbReference type="InterPro" id="IPR000415">
    <property type="entry name" value="Nitroreductase-like"/>
</dbReference>
<dbReference type="InParanoid" id="D2V925"/>
<dbReference type="OrthoDB" id="10254778at2759"/>
<dbReference type="Proteomes" id="UP000006671">
    <property type="component" value="Unassembled WGS sequence"/>
</dbReference>
<proteinExistence type="predicted"/>
<evidence type="ECO:0000313" key="1">
    <source>
        <dbReference type="EMBL" id="EFC46903.1"/>
    </source>
</evidence>
<protein>
    <submittedName>
        <fullName evidence="1">Predicted protein</fullName>
    </submittedName>
</protein>
<dbReference type="SUPFAM" id="SSF55469">
    <property type="entry name" value="FMN-dependent nitroreductase-like"/>
    <property type="match status" value="1"/>
</dbReference>
<dbReference type="KEGG" id="ngr:NAEGRDRAFT_65365"/>
<gene>
    <name evidence="1" type="ORF">NAEGRDRAFT_65365</name>
</gene>
<keyword evidence="2" id="KW-1185">Reference proteome</keyword>
<dbReference type="OMA" id="IEWRARF"/>
<dbReference type="VEuPathDB" id="AmoebaDB:NAEGRDRAFT_65365"/>
<reference evidence="1 2" key="1">
    <citation type="journal article" date="2010" name="Cell">
        <title>The genome of Naegleria gruberi illuminates early eukaryotic versatility.</title>
        <authorList>
            <person name="Fritz-Laylin L.K."/>
            <person name="Prochnik S.E."/>
            <person name="Ginger M.L."/>
            <person name="Dacks J.B."/>
            <person name="Carpenter M.L."/>
            <person name="Field M.C."/>
            <person name="Kuo A."/>
            <person name="Paredez A."/>
            <person name="Chapman J."/>
            <person name="Pham J."/>
            <person name="Shu S."/>
            <person name="Neupane R."/>
            <person name="Cipriano M."/>
            <person name="Mancuso J."/>
            <person name="Tu H."/>
            <person name="Salamov A."/>
            <person name="Lindquist E."/>
            <person name="Shapiro H."/>
            <person name="Lucas S."/>
            <person name="Grigoriev I.V."/>
            <person name="Cande W.Z."/>
            <person name="Fulton C."/>
            <person name="Rokhsar D.S."/>
            <person name="Dawson S.C."/>
        </authorList>
    </citation>
    <scope>NUCLEOTIDE SEQUENCE [LARGE SCALE GENOMIC DNA]</scope>
    <source>
        <strain evidence="1 2">NEG-M</strain>
    </source>
</reference>
<organism evidence="2">
    <name type="scientific">Naegleria gruberi</name>
    <name type="common">Amoeba</name>
    <dbReference type="NCBI Taxonomy" id="5762"/>
    <lineage>
        <taxon>Eukaryota</taxon>
        <taxon>Discoba</taxon>
        <taxon>Heterolobosea</taxon>
        <taxon>Tetramitia</taxon>
        <taxon>Eutetramitia</taxon>
        <taxon>Vahlkampfiidae</taxon>
        <taxon>Naegleria</taxon>
    </lineage>
</organism>
<name>D2V925_NAEGR</name>
<sequence length="407" mass="45775">MLKSSKLVNKQTLALFSSITAARSFHTLSPLLDSKPSLDSKLIIEKVLERSKWAPSGDNVQPWRFEIPSQLSNSSTQFTIHNFDTRSHCVYDLRGSASCIALGALLENIELSCGEMGLSVEFSEPRVHEKDDSRVIVQVSIRDSNENIRKDDLSEFIEKRCVNRRPFSTKALTPQEKQEFSQSVASLGFSLLWKESPMDRFKTALFLQKNGKLRLITPEAYATHSTIIEFGVNQSKDRIPSPAVGLDPLGLFFMKWALDGGWKRVDFLNRFMGGTLLPRLQMDLLPGFFCGGHFMLVAEKEAKDINDFIKVGRALQRLWLTSTKLGLQFQPEATPVIFSNYVRNGVEFSEKEESRELAKSIEKTLNEMVEGKGKNTVFMGRVGHGKAPPGRSIRKSLNELLLDPASQ</sequence>